<evidence type="ECO:0000256" key="8">
    <source>
        <dbReference type="SAM" id="MobiDB-lite"/>
    </source>
</evidence>
<dbReference type="OrthoDB" id="20872at2759"/>
<feature type="domain" description="PGG" evidence="10">
    <location>
        <begin position="442"/>
        <end position="551"/>
    </location>
</feature>
<dbReference type="SMR" id="A0A978W5K4"/>
<dbReference type="InterPro" id="IPR036770">
    <property type="entry name" value="Ankyrin_rpt-contain_sf"/>
</dbReference>
<dbReference type="SMART" id="SM00248">
    <property type="entry name" value="ANK"/>
    <property type="match status" value="8"/>
</dbReference>
<dbReference type="AlphaFoldDB" id="A0A978W5K4"/>
<feature type="region of interest" description="Disordered" evidence="8">
    <location>
        <begin position="380"/>
        <end position="400"/>
    </location>
</feature>
<gene>
    <name evidence="11" type="ORF">FEM48_Zijuj01G0288500</name>
</gene>
<dbReference type="Gene3D" id="1.25.40.20">
    <property type="entry name" value="Ankyrin repeat-containing domain"/>
    <property type="match status" value="2"/>
</dbReference>
<feature type="transmembrane region" description="Helical" evidence="9">
    <location>
        <begin position="533"/>
        <end position="553"/>
    </location>
</feature>
<dbReference type="Proteomes" id="UP000813462">
    <property type="component" value="Unassembled WGS sequence"/>
</dbReference>
<dbReference type="Pfam" id="PF12796">
    <property type="entry name" value="Ank_2"/>
    <property type="match status" value="3"/>
</dbReference>
<comment type="subcellular location">
    <subcellularLocation>
        <location evidence="1">Membrane</location>
        <topology evidence="1">Multi-pass membrane protein</topology>
    </subcellularLocation>
</comment>
<keyword evidence="2 9" id="KW-0812">Transmembrane</keyword>
<proteinExistence type="predicted"/>
<dbReference type="InterPro" id="IPR026961">
    <property type="entry name" value="PGG_dom"/>
</dbReference>
<feature type="repeat" description="ANK" evidence="7">
    <location>
        <begin position="275"/>
        <end position="298"/>
    </location>
</feature>
<keyword evidence="3" id="KW-0677">Repeat</keyword>
<evidence type="ECO:0000256" key="3">
    <source>
        <dbReference type="ARBA" id="ARBA00022737"/>
    </source>
</evidence>
<feature type="transmembrane region" description="Helical" evidence="9">
    <location>
        <begin position="450"/>
        <end position="469"/>
    </location>
</feature>
<comment type="caution">
    <text evidence="11">The sequence shown here is derived from an EMBL/GenBank/DDBJ whole genome shotgun (WGS) entry which is preliminary data.</text>
</comment>
<reference evidence="11" key="1">
    <citation type="journal article" date="2021" name="Front. Plant Sci.">
        <title>Chromosome-Scale Genome Assembly for Chinese Sour Jujube and Insights Into Its Genome Evolution and Domestication Signature.</title>
        <authorList>
            <person name="Shen L.-Y."/>
            <person name="Luo H."/>
            <person name="Wang X.-L."/>
            <person name="Wang X.-M."/>
            <person name="Qiu X.-J."/>
            <person name="Liu H."/>
            <person name="Zhou S.-S."/>
            <person name="Jia K.-H."/>
            <person name="Nie S."/>
            <person name="Bao Y.-T."/>
            <person name="Zhang R.-G."/>
            <person name="Yun Q.-Z."/>
            <person name="Chai Y.-H."/>
            <person name="Lu J.-Y."/>
            <person name="Li Y."/>
            <person name="Zhao S.-W."/>
            <person name="Mao J.-F."/>
            <person name="Jia S.-G."/>
            <person name="Mao Y.-M."/>
        </authorList>
    </citation>
    <scope>NUCLEOTIDE SEQUENCE</scope>
    <source>
        <strain evidence="11">AT0</strain>
        <tissue evidence="11">Leaf</tissue>
    </source>
</reference>
<dbReference type="EMBL" id="JAEACU010000001">
    <property type="protein sequence ID" value="KAH7547238.1"/>
    <property type="molecule type" value="Genomic_DNA"/>
</dbReference>
<evidence type="ECO:0000259" key="10">
    <source>
        <dbReference type="Pfam" id="PF13962"/>
    </source>
</evidence>
<dbReference type="PROSITE" id="PS50088">
    <property type="entry name" value="ANK_REPEAT"/>
    <property type="match status" value="2"/>
</dbReference>
<dbReference type="PANTHER" id="PTHR24186">
    <property type="entry name" value="PROTEIN PHOSPHATASE 1 REGULATORY SUBUNIT"/>
    <property type="match status" value="1"/>
</dbReference>
<evidence type="ECO:0000256" key="6">
    <source>
        <dbReference type="ARBA" id="ARBA00023136"/>
    </source>
</evidence>
<evidence type="ECO:0000256" key="2">
    <source>
        <dbReference type="ARBA" id="ARBA00022692"/>
    </source>
</evidence>
<feature type="transmembrane region" description="Helical" evidence="9">
    <location>
        <begin position="565"/>
        <end position="586"/>
    </location>
</feature>
<dbReference type="SUPFAM" id="SSF48403">
    <property type="entry name" value="Ankyrin repeat"/>
    <property type="match status" value="2"/>
</dbReference>
<feature type="transmembrane region" description="Helical" evidence="9">
    <location>
        <begin position="489"/>
        <end position="513"/>
    </location>
</feature>
<evidence type="ECO:0000256" key="7">
    <source>
        <dbReference type="PROSITE-ProRule" id="PRU00023"/>
    </source>
</evidence>
<evidence type="ECO:0000256" key="4">
    <source>
        <dbReference type="ARBA" id="ARBA00022989"/>
    </source>
</evidence>
<dbReference type="PROSITE" id="PS50297">
    <property type="entry name" value="ANK_REP_REGION"/>
    <property type="match status" value="2"/>
</dbReference>
<sequence>MDSQLMEAIRSNDVSTFINLVRENEGILEQKSVCLNTALHYASMFGHIDIVSEIIKLYPDMIAAENKDMETPFYEACRQGNVNVVKLLLEANPSAAFMLNSERRSAFFVACSHGHLDVVNLLLTQSGLLDLEEAGLDLTCIHIAASRGHSDVVREILNTNPNFAKKMDEKGNSPLHYACNGGHREITWMLLRRDPNLALQYNNNGYTSLHLAAIHGEISVLEEFASKAPAAFHYLTKEEETIFHLAVRYGKYEALMFLLHSSNSTNNLLHCQDRYGNTVLHLAVSRGRHQIAEFLIKKTKVEVNSRNCKGLTALDILDQTKESAETQHLGAILTRAGGERSIDVITYSPETLSPGESYVFESDMSITNENGFSSLPETAFNQQRSQSKNKRSPSQKYQGQERFNNEASNLQKHKSPSKRNLVELPIGLSKNCQFKQHKVYREALQNARNTIILVAILIATVTFAAGISPPGGVYQEGSMKGKSMVSTTTAFKVFSISNNVALFTSLSIVVVLVSIIPYRRKPQMRLLVVAHKAMWVAVAFMATGYVAATWAILPHSKGTDLLLVATLSLSGATLGVIFIGLGVLLVDHRVRKVKWRKVRIGRWGFADAELESQNSDVESSYQQGYHSY</sequence>
<evidence type="ECO:0000313" key="11">
    <source>
        <dbReference type="EMBL" id="KAH7547238.1"/>
    </source>
</evidence>
<organism evidence="11 12">
    <name type="scientific">Ziziphus jujuba var. spinosa</name>
    <dbReference type="NCBI Taxonomy" id="714518"/>
    <lineage>
        <taxon>Eukaryota</taxon>
        <taxon>Viridiplantae</taxon>
        <taxon>Streptophyta</taxon>
        <taxon>Embryophyta</taxon>
        <taxon>Tracheophyta</taxon>
        <taxon>Spermatophyta</taxon>
        <taxon>Magnoliopsida</taxon>
        <taxon>eudicotyledons</taxon>
        <taxon>Gunneridae</taxon>
        <taxon>Pentapetalae</taxon>
        <taxon>rosids</taxon>
        <taxon>fabids</taxon>
        <taxon>Rosales</taxon>
        <taxon>Rhamnaceae</taxon>
        <taxon>Paliureae</taxon>
        <taxon>Ziziphus</taxon>
    </lineage>
</organism>
<dbReference type="PANTHER" id="PTHR24186:SF38">
    <property type="entry name" value="ANKYRIN REPEAT FAMILY PROTEIN"/>
    <property type="match status" value="1"/>
</dbReference>
<dbReference type="InterPro" id="IPR002110">
    <property type="entry name" value="Ankyrin_rpt"/>
</dbReference>
<evidence type="ECO:0000313" key="12">
    <source>
        <dbReference type="Proteomes" id="UP000813462"/>
    </source>
</evidence>
<evidence type="ECO:0000256" key="9">
    <source>
        <dbReference type="SAM" id="Phobius"/>
    </source>
</evidence>
<evidence type="ECO:0000256" key="1">
    <source>
        <dbReference type="ARBA" id="ARBA00004141"/>
    </source>
</evidence>
<keyword evidence="6 9" id="KW-0472">Membrane</keyword>
<accession>A0A978W5K4</accession>
<name>A0A978W5K4_ZIZJJ</name>
<keyword evidence="5 7" id="KW-0040">ANK repeat</keyword>
<dbReference type="GO" id="GO:0005886">
    <property type="term" value="C:plasma membrane"/>
    <property type="evidence" value="ECO:0007669"/>
    <property type="project" value="TreeGrafter"/>
</dbReference>
<evidence type="ECO:0000256" key="5">
    <source>
        <dbReference type="ARBA" id="ARBA00023043"/>
    </source>
</evidence>
<dbReference type="Pfam" id="PF13962">
    <property type="entry name" value="PGG"/>
    <property type="match status" value="1"/>
</dbReference>
<feature type="repeat" description="ANK" evidence="7">
    <location>
        <begin position="170"/>
        <end position="202"/>
    </location>
</feature>
<keyword evidence="4 9" id="KW-1133">Transmembrane helix</keyword>
<protein>
    <recommendedName>
        <fullName evidence="10">PGG domain-containing protein</fullName>
    </recommendedName>
</protein>